<evidence type="ECO:0000256" key="4">
    <source>
        <dbReference type="ARBA" id="ARBA00023002"/>
    </source>
</evidence>
<evidence type="ECO:0008006" key="8">
    <source>
        <dbReference type="Google" id="ProtNLM"/>
    </source>
</evidence>
<feature type="signal peptide" evidence="5">
    <location>
        <begin position="1"/>
        <end position="23"/>
    </location>
</feature>
<gene>
    <name evidence="6" type="ORF">Micbo1qcDRAFT_214774</name>
</gene>
<dbReference type="PANTHER" id="PTHR42973">
    <property type="entry name" value="BINDING OXIDOREDUCTASE, PUTATIVE (AFU_ORTHOLOGUE AFUA_1G17690)-RELATED"/>
    <property type="match status" value="1"/>
</dbReference>
<dbReference type="InterPro" id="IPR050416">
    <property type="entry name" value="FAD-linked_Oxidoreductase"/>
</dbReference>
<evidence type="ECO:0000256" key="3">
    <source>
        <dbReference type="ARBA" id="ARBA00022827"/>
    </source>
</evidence>
<dbReference type="Gene3D" id="3.40.462.20">
    <property type="match status" value="1"/>
</dbReference>
<dbReference type="PANTHER" id="PTHR42973:SF13">
    <property type="entry name" value="FAD-BINDING PCMH-TYPE DOMAIN-CONTAINING PROTEIN"/>
    <property type="match status" value="1"/>
</dbReference>
<name>A0A136IT72_9PEZI</name>
<evidence type="ECO:0000313" key="6">
    <source>
        <dbReference type="EMBL" id="KXJ88152.1"/>
    </source>
</evidence>
<protein>
    <recommendedName>
        <fullName evidence="8">FAD-binding PCMH-type domain-containing protein</fullName>
    </recommendedName>
</protein>
<feature type="chain" id="PRO_5007293082" description="FAD-binding PCMH-type domain-containing protein" evidence="5">
    <location>
        <begin position="24"/>
        <end position="404"/>
    </location>
</feature>
<dbReference type="STRING" id="196109.A0A136IT72"/>
<dbReference type="InParanoid" id="A0A136IT72"/>
<evidence type="ECO:0000313" key="7">
    <source>
        <dbReference type="Proteomes" id="UP000070501"/>
    </source>
</evidence>
<keyword evidence="2" id="KW-0285">Flavoprotein</keyword>
<evidence type="ECO:0000256" key="1">
    <source>
        <dbReference type="ARBA" id="ARBA00005466"/>
    </source>
</evidence>
<dbReference type="InterPro" id="IPR036318">
    <property type="entry name" value="FAD-bd_PCMH-like_sf"/>
</dbReference>
<keyword evidence="3" id="KW-0274">FAD</keyword>
<proteinExistence type="inferred from homology"/>
<sequence length="404" mass="43033">MLQAAILLAAATILAPSTVCVTALNNICCNSLLADLSLQGKIFLPNSARYAERLAVYYSANAALRSSCIVMPLSTEDVPVLAAIISNNDCQFGIRSGGHSPHAGSNSVAVGVTIDFGYMNAITYTAGSDSVSVAGGQASPVGAYDTVRNFEIVFANGTVVNANANENADLWRAQKGASGNFGFVMTIEFDIQPINKIWGGFIVFLADKATTALRAYVDFVDNIHKYPNSQGLLFIARSEQPDIVEIYDSKVDILSLINTSFLAILAKIRAAVAGKAFSFNVELQPVTRSIVQHGATRGGNVLGLERVVADSPALVGVITLVVETTDLQDLLLALAVELYRKIVAFADQKGYNKHWLYAPDTGANQDPTAAYSAENIALIRAVAEKYDPSGVFQSLRVSGFRIPA</sequence>
<dbReference type="SUPFAM" id="SSF56176">
    <property type="entry name" value="FAD-binding/transporter-associated domain-like"/>
    <property type="match status" value="1"/>
</dbReference>
<comment type="similarity">
    <text evidence="1">Belongs to the oxygen-dependent FAD-linked oxidoreductase family.</text>
</comment>
<dbReference type="GO" id="GO:0016491">
    <property type="term" value="F:oxidoreductase activity"/>
    <property type="evidence" value="ECO:0007669"/>
    <property type="project" value="UniProtKB-KW"/>
</dbReference>
<organism evidence="6 7">
    <name type="scientific">Microdochium bolleyi</name>
    <dbReference type="NCBI Taxonomy" id="196109"/>
    <lineage>
        <taxon>Eukaryota</taxon>
        <taxon>Fungi</taxon>
        <taxon>Dikarya</taxon>
        <taxon>Ascomycota</taxon>
        <taxon>Pezizomycotina</taxon>
        <taxon>Sordariomycetes</taxon>
        <taxon>Xylariomycetidae</taxon>
        <taxon>Xylariales</taxon>
        <taxon>Microdochiaceae</taxon>
        <taxon>Microdochium</taxon>
    </lineage>
</organism>
<dbReference type="EMBL" id="KQ964259">
    <property type="protein sequence ID" value="KXJ88152.1"/>
    <property type="molecule type" value="Genomic_DNA"/>
</dbReference>
<keyword evidence="7" id="KW-1185">Reference proteome</keyword>
<dbReference type="Gene3D" id="3.30.465.10">
    <property type="match status" value="2"/>
</dbReference>
<dbReference type="OrthoDB" id="2151789at2759"/>
<keyword evidence="4" id="KW-0560">Oxidoreductase</keyword>
<dbReference type="GO" id="GO:0050660">
    <property type="term" value="F:flavin adenine dinucleotide binding"/>
    <property type="evidence" value="ECO:0007669"/>
    <property type="project" value="InterPro"/>
</dbReference>
<keyword evidence="5" id="KW-0732">Signal</keyword>
<accession>A0A136IT72</accession>
<dbReference type="AlphaFoldDB" id="A0A136IT72"/>
<reference evidence="7" key="1">
    <citation type="submission" date="2016-02" db="EMBL/GenBank/DDBJ databases">
        <title>Draft genome sequence of Microdochium bolleyi, a fungal endophyte of beachgrass.</title>
        <authorList>
            <consortium name="DOE Joint Genome Institute"/>
            <person name="David A.S."/>
            <person name="May G."/>
            <person name="Haridas S."/>
            <person name="Lim J."/>
            <person name="Wang M."/>
            <person name="Labutti K."/>
            <person name="Lipzen A."/>
            <person name="Barry K."/>
            <person name="Grigoriev I.V."/>
        </authorList>
    </citation>
    <scope>NUCLEOTIDE SEQUENCE [LARGE SCALE GENOMIC DNA]</scope>
    <source>
        <strain evidence="7">J235TASD1</strain>
    </source>
</reference>
<dbReference type="Proteomes" id="UP000070501">
    <property type="component" value="Unassembled WGS sequence"/>
</dbReference>
<evidence type="ECO:0000256" key="5">
    <source>
        <dbReference type="SAM" id="SignalP"/>
    </source>
</evidence>
<evidence type="ECO:0000256" key="2">
    <source>
        <dbReference type="ARBA" id="ARBA00022630"/>
    </source>
</evidence>
<dbReference type="InterPro" id="IPR016169">
    <property type="entry name" value="FAD-bd_PCMH_sub2"/>
</dbReference>